<dbReference type="EMBL" id="JAABNT010000006">
    <property type="protein sequence ID" value="NEK23106.1"/>
    <property type="molecule type" value="Genomic_DNA"/>
</dbReference>
<comment type="similarity">
    <text evidence="2">Belongs to the bacterial solute-binding protein 5 family.</text>
</comment>
<dbReference type="GO" id="GO:0015833">
    <property type="term" value="P:peptide transport"/>
    <property type="evidence" value="ECO:0007669"/>
    <property type="project" value="TreeGrafter"/>
</dbReference>
<feature type="domain" description="Solute-binding protein family 5" evidence="4">
    <location>
        <begin position="110"/>
        <end position="462"/>
    </location>
</feature>
<dbReference type="InterPro" id="IPR006311">
    <property type="entry name" value="TAT_signal"/>
</dbReference>
<keyword evidence="6" id="KW-1185">Reference proteome</keyword>
<evidence type="ECO:0000313" key="6">
    <source>
        <dbReference type="Proteomes" id="UP000468591"/>
    </source>
</evidence>
<dbReference type="SUPFAM" id="SSF53850">
    <property type="entry name" value="Periplasmic binding protein-like II"/>
    <property type="match status" value="1"/>
</dbReference>
<dbReference type="PANTHER" id="PTHR30290:SF38">
    <property type="entry name" value="D,D-DIPEPTIDE-BINDING PERIPLASMIC PROTEIN DDPA-RELATED"/>
    <property type="match status" value="1"/>
</dbReference>
<evidence type="ECO:0000259" key="4">
    <source>
        <dbReference type="Pfam" id="PF00496"/>
    </source>
</evidence>
<dbReference type="Pfam" id="PF00496">
    <property type="entry name" value="SBP_bac_5"/>
    <property type="match status" value="1"/>
</dbReference>
<dbReference type="PIRSF" id="PIRSF002741">
    <property type="entry name" value="MppA"/>
    <property type="match status" value="1"/>
</dbReference>
<sequence length="560" mass="61521">MSFLTRTGKPLPQSILDSAEAAKKNPVNRREFLALASAFGATAATAYSMIGMAAPAHAAAHANKKMGGTVRMQQEVRALKDPRTYDWSQIANFSRGWLEYLAIYENDGTFSPALLESWEINDDATEYTLNVRKGVKWNNGDDFTAEDVARNITGWCDKDVEGNSMAGRFATLIDGDTNKAIEGAIEVVDSHTVKLNLPASDITLIAGMADYPAAIVPADFDATDPTANPVGTGPYLPESLEVGVKGVLVKNEGHTWWGTDVFGGPYIDRLEYIDYGTDPSAWIAAAEAEEVDAFYSMEGEYIDIMSTLDGWVEHSIATAATIVIRPNQLAEVDGMKPYADKRVRQAISMAVDNNVLLELGYAGRGIPAENHHVGPMHPEYAELPPRKVDPAGAKALMEEAGMADFEHELMSIDDAWRKDTTDAVAAQLRDAGIKVKRTILPGSTFWNDWSKYPFSSTNWNHRPLGVQVWALAYRSGEAWNEFGYASDEFDGLLTKALATADVEKRRAIMAEAEALLQEDGVTIQPYWRSLYNHTKEGLVGAEHHISFEYHPARMAWTGDA</sequence>
<proteinExistence type="inferred from homology"/>
<dbReference type="CDD" id="cd08503">
    <property type="entry name" value="PBP2_NikA_DppA_OppA_like_17"/>
    <property type="match status" value="1"/>
</dbReference>
<dbReference type="PANTHER" id="PTHR30290">
    <property type="entry name" value="PERIPLASMIC BINDING COMPONENT OF ABC TRANSPORTER"/>
    <property type="match status" value="1"/>
</dbReference>
<evidence type="ECO:0000256" key="3">
    <source>
        <dbReference type="ARBA" id="ARBA00022729"/>
    </source>
</evidence>
<protein>
    <submittedName>
        <fullName evidence="5">Diguanylate cyclase</fullName>
    </submittedName>
</protein>
<dbReference type="RefSeq" id="WP_164354024.1">
    <property type="nucleotide sequence ID" value="NZ_JAABNT010000006.1"/>
</dbReference>
<comment type="caution">
    <text evidence="5">The sequence shown here is derived from an EMBL/GenBank/DDBJ whole genome shotgun (WGS) entry which is preliminary data.</text>
</comment>
<dbReference type="InterPro" id="IPR030678">
    <property type="entry name" value="Peptide/Ni-bd"/>
</dbReference>
<dbReference type="AlphaFoldDB" id="A0A6P0CD71"/>
<organism evidence="5 6">
    <name type="scientific">Sulfitobacter sediminilitoris</name>
    <dbReference type="NCBI Taxonomy" id="2698830"/>
    <lineage>
        <taxon>Bacteria</taxon>
        <taxon>Pseudomonadati</taxon>
        <taxon>Pseudomonadota</taxon>
        <taxon>Alphaproteobacteria</taxon>
        <taxon>Rhodobacterales</taxon>
        <taxon>Roseobacteraceae</taxon>
        <taxon>Sulfitobacter</taxon>
    </lineage>
</organism>
<dbReference type="InterPro" id="IPR000914">
    <property type="entry name" value="SBP_5_dom"/>
</dbReference>
<dbReference type="InterPro" id="IPR039424">
    <property type="entry name" value="SBP_5"/>
</dbReference>
<accession>A0A6P0CD71</accession>
<dbReference type="PROSITE" id="PS51318">
    <property type="entry name" value="TAT"/>
    <property type="match status" value="1"/>
</dbReference>
<gene>
    <name evidence="5" type="ORF">GV827_11905</name>
</gene>
<reference evidence="5 6" key="1">
    <citation type="submission" date="2020-01" db="EMBL/GenBank/DDBJ databases">
        <title>Sulfitobacter sediminilitoris sp. nov., isolated from a tidal flat.</title>
        <authorList>
            <person name="Park S."/>
            <person name="Yoon J.-H."/>
        </authorList>
    </citation>
    <scope>NUCLEOTIDE SEQUENCE [LARGE SCALE GENOMIC DNA]</scope>
    <source>
        <strain evidence="5 6">JBTF-M27</strain>
    </source>
</reference>
<dbReference type="Proteomes" id="UP000468591">
    <property type="component" value="Unassembled WGS sequence"/>
</dbReference>
<dbReference type="GO" id="GO:0030288">
    <property type="term" value="C:outer membrane-bounded periplasmic space"/>
    <property type="evidence" value="ECO:0007669"/>
    <property type="project" value="UniProtKB-ARBA"/>
</dbReference>
<evidence type="ECO:0000313" key="5">
    <source>
        <dbReference type="EMBL" id="NEK23106.1"/>
    </source>
</evidence>
<comment type="subcellular location">
    <subcellularLocation>
        <location evidence="1">Periplasm</location>
    </subcellularLocation>
</comment>
<name>A0A6P0CD71_9RHOB</name>
<dbReference type="Gene3D" id="3.40.190.10">
    <property type="entry name" value="Periplasmic binding protein-like II"/>
    <property type="match status" value="1"/>
</dbReference>
<evidence type="ECO:0000256" key="2">
    <source>
        <dbReference type="ARBA" id="ARBA00005695"/>
    </source>
</evidence>
<dbReference type="Gene3D" id="3.10.105.10">
    <property type="entry name" value="Dipeptide-binding Protein, Domain 3"/>
    <property type="match status" value="1"/>
</dbReference>
<evidence type="ECO:0000256" key="1">
    <source>
        <dbReference type="ARBA" id="ARBA00004418"/>
    </source>
</evidence>
<dbReference type="GO" id="GO:1904680">
    <property type="term" value="F:peptide transmembrane transporter activity"/>
    <property type="evidence" value="ECO:0007669"/>
    <property type="project" value="TreeGrafter"/>
</dbReference>
<keyword evidence="3" id="KW-0732">Signal</keyword>
<dbReference type="GO" id="GO:0043190">
    <property type="term" value="C:ATP-binding cassette (ABC) transporter complex"/>
    <property type="evidence" value="ECO:0007669"/>
    <property type="project" value="InterPro"/>
</dbReference>